<dbReference type="PANTHER" id="PTHR30011:SF32">
    <property type="entry name" value="CONSERVED PROTEIN"/>
    <property type="match status" value="1"/>
</dbReference>
<dbReference type="Proteomes" id="UP001500305">
    <property type="component" value="Unassembled WGS sequence"/>
</dbReference>
<feature type="domain" description="Luciferase-like" evidence="1">
    <location>
        <begin position="17"/>
        <end position="219"/>
    </location>
</feature>
<evidence type="ECO:0000313" key="3">
    <source>
        <dbReference type="Proteomes" id="UP001500305"/>
    </source>
</evidence>
<dbReference type="InterPro" id="IPR019921">
    <property type="entry name" value="Lucif-like_OxRdtase_Rv2161c"/>
</dbReference>
<name>A0ABP5R7Q3_9ACTN</name>
<dbReference type="InterPro" id="IPR036661">
    <property type="entry name" value="Luciferase-like_sf"/>
</dbReference>
<reference evidence="3" key="1">
    <citation type="journal article" date="2019" name="Int. J. Syst. Evol. Microbiol.">
        <title>The Global Catalogue of Microorganisms (GCM) 10K type strain sequencing project: providing services to taxonomists for standard genome sequencing and annotation.</title>
        <authorList>
            <consortium name="The Broad Institute Genomics Platform"/>
            <consortium name="The Broad Institute Genome Sequencing Center for Infectious Disease"/>
            <person name="Wu L."/>
            <person name="Ma J."/>
        </authorList>
    </citation>
    <scope>NUCLEOTIDE SEQUENCE [LARGE SCALE GENOMIC DNA]</scope>
    <source>
        <strain evidence="3">JCM 7356</strain>
    </source>
</reference>
<dbReference type="EMBL" id="BAAATR010000015">
    <property type="protein sequence ID" value="GAA2250947.1"/>
    <property type="molecule type" value="Genomic_DNA"/>
</dbReference>
<dbReference type="RefSeq" id="WP_344637546.1">
    <property type="nucleotide sequence ID" value="NZ_BAAATR010000015.1"/>
</dbReference>
<dbReference type="Gene3D" id="3.20.20.30">
    <property type="entry name" value="Luciferase-like domain"/>
    <property type="match status" value="1"/>
</dbReference>
<organism evidence="2 3">
    <name type="scientific">Kitasatospora cystarginea</name>
    <dbReference type="NCBI Taxonomy" id="58350"/>
    <lineage>
        <taxon>Bacteria</taxon>
        <taxon>Bacillati</taxon>
        <taxon>Actinomycetota</taxon>
        <taxon>Actinomycetes</taxon>
        <taxon>Kitasatosporales</taxon>
        <taxon>Streptomycetaceae</taxon>
        <taxon>Kitasatospora</taxon>
    </lineage>
</organism>
<dbReference type="Pfam" id="PF00296">
    <property type="entry name" value="Bac_luciferase"/>
    <property type="match status" value="1"/>
</dbReference>
<dbReference type="SUPFAM" id="SSF51679">
    <property type="entry name" value="Bacterial luciferase-like"/>
    <property type="match status" value="1"/>
</dbReference>
<dbReference type="InterPro" id="IPR051260">
    <property type="entry name" value="Diverse_substr_monoxygenases"/>
</dbReference>
<dbReference type="PANTHER" id="PTHR30011">
    <property type="entry name" value="ALKANESULFONATE MONOOXYGENASE-RELATED"/>
    <property type="match status" value="1"/>
</dbReference>
<evidence type="ECO:0000259" key="1">
    <source>
        <dbReference type="Pfam" id="PF00296"/>
    </source>
</evidence>
<accession>A0ABP5R7Q3</accession>
<sequence length="275" mass="30466">MHFGVSTFVTDEGIAPVALGRALEERGLDSLFLAEHTHIPASRETPYPAGGELPRMYYGTLDPFLTLAAVAAVTSRLRLGTGIALVVERDPITTAKEVATLDLISGGRADFGIGAGWNLEEMRNHGTDPHTRGQLLDERVRAMRELWTKEVASFDGELVRIEPSYCWPKPVQQPHPPIWVGGNSPRTFRRIAEYGVGWLVVGLSPGQLVQRIAELREVAGPEKQVLVYLTRHQEEQVDEFLKLDVAGVLFQLPTVPEEQTMPLLDRFAELAAARR</sequence>
<dbReference type="InterPro" id="IPR011251">
    <property type="entry name" value="Luciferase-like_dom"/>
</dbReference>
<protein>
    <submittedName>
        <fullName evidence="2">LLM class F420-dependent oxidoreductase</fullName>
    </submittedName>
</protein>
<evidence type="ECO:0000313" key="2">
    <source>
        <dbReference type="EMBL" id="GAA2250947.1"/>
    </source>
</evidence>
<comment type="caution">
    <text evidence="2">The sequence shown here is derived from an EMBL/GenBank/DDBJ whole genome shotgun (WGS) entry which is preliminary data.</text>
</comment>
<gene>
    <name evidence="2" type="ORF">GCM10010430_37330</name>
</gene>
<proteinExistence type="predicted"/>
<dbReference type="NCBIfam" id="TIGR03619">
    <property type="entry name" value="F420_Rv2161c"/>
    <property type="match status" value="1"/>
</dbReference>
<keyword evidence="3" id="KW-1185">Reference proteome</keyword>